<keyword evidence="2 3" id="KW-0342">GTP-binding</keyword>
<protein>
    <recommendedName>
        <fullName evidence="3">Small ribosomal subunit biogenesis GTPase RsgA</fullName>
        <ecNumber evidence="3">3.6.1.-</ecNumber>
    </recommendedName>
</protein>
<evidence type="ECO:0000313" key="8">
    <source>
        <dbReference type="Proteomes" id="UP001501612"/>
    </source>
</evidence>
<evidence type="ECO:0000256" key="3">
    <source>
        <dbReference type="HAMAP-Rule" id="MF_01820"/>
    </source>
</evidence>
<feature type="binding site" evidence="3">
    <location>
        <begin position="164"/>
        <end position="167"/>
    </location>
    <ligand>
        <name>GTP</name>
        <dbReference type="ChEBI" id="CHEBI:37565"/>
    </ligand>
</feature>
<feature type="binding site" evidence="3">
    <location>
        <begin position="210"/>
        <end position="218"/>
    </location>
    <ligand>
        <name>GTP</name>
        <dbReference type="ChEBI" id="CHEBI:37565"/>
    </ligand>
</feature>
<dbReference type="EC" id="3.6.1.-" evidence="3"/>
<dbReference type="InterPro" id="IPR004881">
    <property type="entry name" value="Ribosome_biogen_GTPase_RsgA"/>
</dbReference>
<dbReference type="Gene3D" id="1.10.40.50">
    <property type="entry name" value="Probable gtpase engc, domain 3"/>
    <property type="match status" value="1"/>
</dbReference>
<feature type="binding site" evidence="3">
    <location>
        <position position="314"/>
    </location>
    <ligand>
        <name>Zn(2+)</name>
        <dbReference type="ChEBI" id="CHEBI:29105"/>
    </ligand>
</feature>
<dbReference type="InterPro" id="IPR030378">
    <property type="entry name" value="G_CP_dom"/>
</dbReference>
<comment type="function">
    <text evidence="3">One of several proteins that assist in the late maturation steps of the functional core of the 30S ribosomal subunit. Helps release RbfA from mature subunits. May play a role in the assembly of ribosomal proteins into the subunit. Circularly permuted GTPase that catalyzes slow GTP hydrolysis, GTPase activity is stimulated by the 30S ribosomal subunit.</text>
</comment>
<comment type="similarity">
    <text evidence="3">Belongs to the TRAFAC class YlqF/YawG GTPase family. RsgA subfamily.</text>
</comment>
<comment type="subcellular location">
    <subcellularLocation>
        <location evidence="3">Cytoplasm</location>
    </subcellularLocation>
</comment>
<dbReference type="CDD" id="cd01854">
    <property type="entry name" value="YjeQ_EngC"/>
    <property type="match status" value="1"/>
</dbReference>
<proteinExistence type="inferred from homology"/>
<keyword evidence="3" id="KW-0479">Metal-binding</keyword>
<dbReference type="PANTHER" id="PTHR32120:SF11">
    <property type="entry name" value="SMALL RIBOSOMAL SUBUNIT BIOGENESIS GTPASE RSGA 1, MITOCHONDRIAL-RELATED"/>
    <property type="match status" value="1"/>
</dbReference>
<organism evidence="7 8">
    <name type="scientific">Nocardioides lentus</name>
    <dbReference type="NCBI Taxonomy" id="338077"/>
    <lineage>
        <taxon>Bacteria</taxon>
        <taxon>Bacillati</taxon>
        <taxon>Actinomycetota</taxon>
        <taxon>Actinomycetes</taxon>
        <taxon>Propionibacteriales</taxon>
        <taxon>Nocardioidaceae</taxon>
        <taxon>Nocardioides</taxon>
    </lineage>
</organism>
<feature type="region of interest" description="Disordered" evidence="4">
    <location>
        <begin position="1"/>
        <end position="37"/>
    </location>
</feature>
<dbReference type="Pfam" id="PF03193">
    <property type="entry name" value="RsgA_GTPase"/>
    <property type="match status" value="1"/>
</dbReference>
<evidence type="ECO:0000256" key="4">
    <source>
        <dbReference type="SAM" id="MobiDB-lite"/>
    </source>
</evidence>
<dbReference type="EMBL" id="BAAAMY010000014">
    <property type="protein sequence ID" value="GAA1931125.1"/>
    <property type="molecule type" value="Genomic_DNA"/>
</dbReference>
<dbReference type="HAMAP" id="MF_01820">
    <property type="entry name" value="GTPase_RsgA"/>
    <property type="match status" value="1"/>
</dbReference>
<comment type="subunit">
    <text evidence="3">Monomer. Associates with 30S ribosomal subunit, binds 16S rRNA.</text>
</comment>
<dbReference type="Proteomes" id="UP001501612">
    <property type="component" value="Unassembled WGS sequence"/>
</dbReference>
<dbReference type="RefSeq" id="WP_344009306.1">
    <property type="nucleotide sequence ID" value="NZ_BAAAMY010000014.1"/>
</dbReference>
<evidence type="ECO:0000259" key="6">
    <source>
        <dbReference type="PROSITE" id="PS51721"/>
    </source>
</evidence>
<keyword evidence="3" id="KW-0862">Zinc</keyword>
<keyword evidence="8" id="KW-1185">Reference proteome</keyword>
<comment type="cofactor">
    <cofactor evidence="3">
        <name>Zn(2+)</name>
        <dbReference type="ChEBI" id="CHEBI:29105"/>
    </cofactor>
    <text evidence="3">Binds 1 zinc ion per subunit.</text>
</comment>
<feature type="binding site" evidence="3">
    <location>
        <position position="307"/>
    </location>
    <ligand>
        <name>Zn(2+)</name>
        <dbReference type="ChEBI" id="CHEBI:29105"/>
    </ligand>
</feature>
<keyword evidence="3" id="KW-0963">Cytoplasm</keyword>
<dbReference type="PANTHER" id="PTHR32120">
    <property type="entry name" value="SMALL RIBOSOMAL SUBUNIT BIOGENESIS GTPASE RSGA"/>
    <property type="match status" value="1"/>
</dbReference>
<dbReference type="Gene3D" id="3.40.50.300">
    <property type="entry name" value="P-loop containing nucleotide triphosphate hydrolases"/>
    <property type="match status" value="1"/>
</dbReference>
<feature type="binding site" evidence="3">
    <location>
        <position position="305"/>
    </location>
    <ligand>
        <name>Zn(2+)</name>
        <dbReference type="ChEBI" id="CHEBI:29105"/>
    </ligand>
</feature>
<feature type="domain" description="CP-type G" evidence="6">
    <location>
        <begin position="115"/>
        <end position="277"/>
    </location>
</feature>
<name>A0ABN2PT79_9ACTN</name>
<keyword evidence="3" id="KW-0694">RNA-binding</keyword>
<feature type="domain" description="EngC GTPase" evidence="5">
    <location>
        <begin position="124"/>
        <end position="275"/>
    </location>
</feature>
<keyword evidence="3" id="KW-0690">Ribosome biogenesis</keyword>
<dbReference type="InterPro" id="IPR010914">
    <property type="entry name" value="RsgA_GTPase_dom"/>
</dbReference>
<keyword evidence="1 3" id="KW-0547">Nucleotide-binding</keyword>
<feature type="binding site" evidence="3">
    <location>
        <position position="301"/>
    </location>
    <ligand>
        <name>Zn(2+)</name>
        <dbReference type="ChEBI" id="CHEBI:29105"/>
    </ligand>
</feature>
<feature type="compositionally biased region" description="Basic and acidic residues" evidence="4">
    <location>
        <begin position="7"/>
        <end position="17"/>
    </location>
</feature>
<dbReference type="PROSITE" id="PS50936">
    <property type="entry name" value="ENGC_GTPASE"/>
    <property type="match status" value="1"/>
</dbReference>
<dbReference type="InterPro" id="IPR027417">
    <property type="entry name" value="P-loop_NTPase"/>
</dbReference>
<dbReference type="SUPFAM" id="SSF52540">
    <property type="entry name" value="P-loop containing nucleoside triphosphate hydrolases"/>
    <property type="match status" value="1"/>
</dbReference>
<evidence type="ECO:0000313" key="7">
    <source>
        <dbReference type="EMBL" id="GAA1931125.1"/>
    </source>
</evidence>
<evidence type="ECO:0000256" key="1">
    <source>
        <dbReference type="ARBA" id="ARBA00022741"/>
    </source>
</evidence>
<reference evidence="7 8" key="1">
    <citation type="journal article" date="2019" name="Int. J. Syst. Evol. Microbiol.">
        <title>The Global Catalogue of Microorganisms (GCM) 10K type strain sequencing project: providing services to taxonomists for standard genome sequencing and annotation.</title>
        <authorList>
            <consortium name="The Broad Institute Genomics Platform"/>
            <consortium name="The Broad Institute Genome Sequencing Center for Infectious Disease"/>
            <person name="Wu L."/>
            <person name="Ma J."/>
        </authorList>
    </citation>
    <scope>NUCLEOTIDE SEQUENCE [LARGE SCALE GENOMIC DNA]</scope>
    <source>
        <strain evidence="7 8">JCM 14046</strain>
    </source>
</reference>
<accession>A0ABN2PT79</accession>
<gene>
    <name evidence="3 7" type="primary">rsgA</name>
    <name evidence="7" type="ORF">GCM10009737_36380</name>
</gene>
<comment type="caution">
    <text evidence="7">The sequence shown here is derived from an EMBL/GenBank/DDBJ whole genome shotgun (WGS) entry which is preliminary data.</text>
</comment>
<keyword evidence="3" id="KW-0699">rRNA-binding</keyword>
<dbReference type="PROSITE" id="PS51721">
    <property type="entry name" value="G_CP"/>
    <property type="match status" value="1"/>
</dbReference>
<sequence>MSKAARRYGEQDQEHYDRPRRRTRPRTKDRPSYDDAVDGTVLRVDRGRLRVRLDDRAGSPAPVTAMKARPLGRKAVVVGDRVRLVGDTSGDEGSLARIVEIRERSTTLRRTADDEDPIERIVVANADQLVVVASLADPEPRARLIDRAVVAAYVAGMEPLLCLTKADLASPDALVDTYRALGVPWVVARRDRDPAEVRERLAGRVSVLVGPSGVGKSTLVNALVPGADRETGGVNTVTGRGRHTSTQVLMLPLPPEASGDAEGAAGWIVDTPGIRSFGLAHVGPDDLLAAFTDLDEAASDCPRGCDHAAETPECALDTAVAEGRVEAERVDSFRRLLAARPRAAGD</sequence>
<keyword evidence="3" id="KW-0378">Hydrolase</keyword>
<dbReference type="NCBIfam" id="TIGR00157">
    <property type="entry name" value="ribosome small subunit-dependent GTPase A"/>
    <property type="match status" value="1"/>
</dbReference>
<evidence type="ECO:0000259" key="5">
    <source>
        <dbReference type="PROSITE" id="PS50936"/>
    </source>
</evidence>
<evidence type="ECO:0000256" key="2">
    <source>
        <dbReference type="ARBA" id="ARBA00023134"/>
    </source>
</evidence>